<keyword evidence="1" id="KW-0436">Ligase</keyword>
<protein>
    <submittedName>
        <fullName evidence="1">UDP-N-acetylmuramoyl-L-alanyl-D-glutamate--2,6-diaminopimelate ligase</fullName>
    </submittedName>
</protein>
<sequence length="114" mass="12914">MDPPEAPEDTMHGVSKFKQLDLRIARARKAQEAQYAKDQNVFLKAIETVQDAPDDDVDDKGDGDGLYDEIDDSIALKRKEFVKKGLLKPNPKKIQLTYAHSVSFLVSFLDKRVH</sequence>
<accession>A0A699IWV7</accession>
<proteinExistence type="predicted"/>
<evidence type="ECO:0000313" key="1">
    <source>
        <dbReference type="EMBL" id="GEZ92479.1"/>
    </source>
</evidence>
<reference evidence="1" key="1">
    <citation type="journal article" date="2019" name="Sci. Rep.">
        <title>Draft genome of Tanacetum cinerariifolium, the natural source of mosquito coil.</title>
        <authorList>
            <person name="Yamashiro T."/>
            <person name="Shiraishi A."/>
            <person name="Satake H."/>
            <person name="Nakayama K."/>
        </authorList>
    </citation>
    <scope>NUCLEOTIDE SEQUENCE</scope>
</reference>
<dbReference type="GO" id="GO:0016874">
    <property type="term" value="F:ligase activity"/>
    <property type="evidence" value="ECO:0007669"/>
    <property type="project" value="UniProtKB-KW"/>
</dbReference>
<name>A0A699IWV7_TANCI</name>
<dbReference type="AlphaFoldDB" id="A0A699IWV7"/>
<comment type="caution">
    <text evidence="1">The sequence shown here is derived from an EMBL/GenBank/DDBJ whole genome shotgun (WGS) entry which is preliminary data.</text>
</comment>
<gene>
    <name evidence="1" type="ORF">Tci_564452</name>
</gene>
<dbReference type="EMBL" id="BKCJ010342824">
    <property type="protein sequence ID" value="GEZ92479.1"/>
    <property type="molecule type" value="Genomic_DNA"/>
</dbReference>
<organism evidence="1">
    <name type="scientific">Tanacetum cinerariifolium</name>
    <name type="common">Dalmatian daisy</name>
    <name type="synonym">Chrysanthemum cinerariifolium</name>
    <dbReference type="NCBI Taxonomy" id="118510"/>
    <lineage>
        <taxon>Eukaryota</taxon>
        <taxon>Viridiplantae</taxon>
        <taxon>Streptophyta</taxon>
        <taxon>Embryophyta</taxon>
        <taxon>Tracheophyta</taxon>
        <taxon>Spermatophyta</taxon>
        <taxon>Magnoliopsida</taxon>
        <taxon>eudicotyledons</taxon>
        <taxon>Gunneridae</taxon>
        <taxon>Pentapetalae</taxon>
        <taxon>asterids</taxon>
        <taxon>campanulids</taxon>
        <taxon>Asterales</taxon>
        <taxon>Asteraceae</taxon>
        <taxon>Asteroideae</taxon>
        <taxon>Anthemideae</taxon>
        <taxon>Anthemidinae</taxon>
        <taxon>Tanacetum</taxon>
    </lineage>
</organism>